<name>A0A1E3XKW0_PASMD</name>
<gene>
    <name evidence="1" type="ORF">C2800_00675</name>
</gene>
<reference evidence="1 2" key="1">
    <citation type="journal article" date="2018" name="Front. Microbiol.">
        <title>Genetic and Phylogenetic Characteristics of Pasteurella multocida Isolates From Different Host Species.</title>
        <authorList>
            <person name="Peng Z."/>
            <person name="Liang W."/>
            <person name="Wang F."/>
            <person name="Xu Z."/>
            <person name="Xie Z."/>
            <person name="Lian Z."/>
            <person name="Hua L."/>
            <person name="Zhou R."/>
            <person name="Chen H."/>
            <person name="Wu B."/>
        </authorList>
    </citation>
    <scope>NUCLEOTIDE SEQUENCE [LARGE SCALE GENOMIC DNA]</scope>
    <source>
        <strain evidence="1 2">HNA06</strain>
    </source>
</reference>
<dbReference type="AlphaFoldDB" id="A0A1E3XKW0"/>
<accession>A0A1E3XKW0</accession>
<dbReference type="EMBL" id="PPVL01000001">
    <property type="protein sequence ID" value="NNI77954.1"/>
    <property type="molecule type" value="Genomic_DNA"/>
</dbReference>
<evidence type="ECO:0000313" key="2">
    <source>
        <dbReference type="Proteomes" id="UP000540079"/>
    </source>
</evidence>
<proteinExistence type="predicted"/>
<evidence type="ECO:0000313" key="1">
    <source>
        <dbReference type="EMBL" id="NNI77954.1"/>
    </source>
</evidence>
<dbReference type="KEGG" id="pmul:DR93_1392"/>
<protein>
    <submittedName>
        <fullName evidence="1">Uncharacterized protein</fullName>
    </submittedName>
</protein>
<comment type="caution">
    <text evidence="1">The sequence shown here is derived from an EMBL/GenBank/DDBJ whole genome shotgun (WGS) entry which is preliminary data.</text>
</comment>
<dbReference type="RefSeq" id="WP_032851712.1">
    <property type="nucleotide sequence ID" value="NZ_CP008918.1"/>
</dbReference>
<sequence length="84" mass="10109">MPEKTQKNNFIRIEKTDDRFLDLLVFMLRKIELTPENMAVMIASEITYIELRQETMEIRFYFKKDPSIFHAKLEKLAKDSDTIH</sequence>
<organism evidence="1 2">
    <name type="scientific">Pasteurella multocida</name>
    <dbReference type="NCBI Taxonomy" id="747"/>
    <lineage>
        <taxon>Bacteria</taxon>
        <taxon>Pseudomonadati</taxon>
        <taxon>Pseudomonadota</taxon>
        <taxon>Gammaproteobacteria</taxon>
        <taxon>Pasteurellales</taxon>
        <taxon>Pasteurellaceae</taxon>
        <taxon>Pasteurella</taxon>
    </lineage>
</organism>
<dbReference type="Proteomes" id="UP000540079">
    <property type="component" value="Unassembled WGS sequence"/>
</dbReference>